<name>A0A0D0CWY9_9AGAR</name>
<dbReference type="Proteomes" id="UP000053593">
    <property type="component" value="Unassembled WGS sequence"/>
</dbReference>
<evidence type="ECO:0000313" key="1">
    <source>
        <dbReference type="EMBL" id="KIK60678.1"/>
    </source>
</evidence>
<gene>
    <name evidence="1" type="ORF">GYMLUDRAFT_115058</name>
</gene>
<reference evidence="1 2" key="1">
    <citation type="submission" date="2014-04" db="EMBL/GenBank/DDBJ databases">
        <title>Evolutionary Origins and Diversification of the Mycorrhizal Mutualists.</title>
        <authorList>
            <consortium name="DOE Joint Genome Institute"/>
            <consortium name="Mycorrhizal Genomics Consortium"/>
            <person name="Kohler A."/>
            <person name="Kuo A."/>
            <person name="Nagy L.G."/>
            <person name="Floudas D."/>
            <person name="Copeland A."/>
            <person name="Barry K.W."/>
            <person name="Cichocki N."/>
            <person name="Veneault-Fourrey C."/>
            <person name="LaButti K."/>
            <person name="Lindquist E.A."/>
            <person name="Lipzen A."/>
            <person name="Lundell T."/>
            <person name="Morin E."/>
            <person name="Murat C."/>
            <person name="Riley R."/>
            <person name="Ohm R."/>
            <person name="Sun H."/>
            <person name="Tunlid A."/>
            <person name="Henrissat B."/>
            <person name="Grigoriev I.V."/>
            <person name="Hibbett D.S."/>
            <person name="Martin F."/>
        </authorList>
    </citation>
    <scope>NUCLEOTIDE SEQUENCE [LARGE SCALE GENOMIC DNA]</scope>
    <source>
        <strain evidence="1 2">FD-317 M1</strain>
    </source>
</reference>
<dbReference type="HOGENOM" id="CLU_118656_2_0_1"/>
<organism evidence="1 2">
    <name type="scientific">Collybiopsis luxurians FD-317 M1</name>
    <dbReference type="NCBI Taxonomy" id="944289"/>
    <lineage>
        <taxon>Eukaryota</taxon>
        <taxon>Fungi</taxon>
        <taxon>Dikarya</taxon>
        <taxon>Basidiomycota</taxon>
        <taxon>Agaricomycotina</taxon>
        <taxon>Agaricomycetes</taxon>
        <taxon>Agaricomycetidae</taxon>
        <taxon>Agaricales</taxon>
        <taxon>Marasmiineae</taxon>
        <taxon>Omphalotaceae</taxon>
        <taxon>Collybiopsis</taxon>
        <taxon>Collybiopsis luxurians</taxon>
    </lineage>
</organism>
<dbReference type="EMBL" id="KN834774">
    <property type="protein sequence ID" value="KIK60678.1"/>
    <property type="molecule type" value="Genomic_DNA"/>
</dbReference>
<dbReference type="AlphaFoldDB" id="A0A0D0CWY9"/>
<accession>A0A0D0CWY9</accession>
<feature type="non-terminal residue" evidence="1">
    <location>
        <position position="1"/>
    </location>
</feature>
<proteinExistence type="predicted"/>
<sequence length="114" mass="13307">LGAPYTALINRWIELERLNNWQTVTTGLTNVNRPREVSAWIRNGRRKNVIISSDQIEAFGKNVWAWWLVLQLSWRDTSEGKPLHAVACYGDNWNTLDHFGKNGWLSLLACLKWW</sequence>
<keyword evidence="2" id="KW-1185">Reference proteome</keyword>
<evidence type="ECO:0000313" key="2">
    <source>
        <dbReference type="Proteomes" id="UP000053593"/>
    </source>
</evidence>
<feature type="non-terminal residue" evidence="1">
    <location>
        <position position="114"/>
    </location>
</feature>
<protein>
    <submittedName>
        <fullName evidence="1">Uncharacterized protein</fullName>
    </submittedName>
</protein>
<dbReference type="OrthoDB" id="2803783at2759"/>